<feature type="domain" description="Tify" evidence="4">
    <location>
        <begin position="78"/>
        <end position="113"/>
    </location>
</feature>
<organism evidence="5">
    <name type="scientific">Noccaea caerulescens</name>
    <name type="common">Alpine penny-cress</name>
    <name type="synonym">Thlaspi caerulescens</name>
    <dbReference type="NCBI Taxonomy" id="107243"/>
    <lineage>
        <taxon>Eukaryota</taxon>
        <taxon>Viridiplantae</taxon>
        <taxon>Streptophyta</taxon>
        <taxon>Embryophyta</taxon>
        <taxon>Tracheophyta</taxon>
        <taxon>Spermatophyta</taxon>
        <taxon>Magnoliopsida</taxon>
        <taxon>eudicotyledons</taxon>
        <taxon>Gunneridae</taxon>
        <taxon>Pentapetalae</taxon>
        <taxon>rosids</taxon>
        <taxon>malvids</taxon>
        <taxon>Brassicales</taxon>
        <taxon>Brassicaceae</taxon>
        <taxon>Coluteocarpeae</taxon>
        <taxon>Noccaea</taxon>
    </lineage>
</organism>
<comment type="function">
    <text evidence="2">Repressor of jasmonate responses.</text>
</comment>
<dbReference type="GO" id="GO:2000022">
    <property type="term" value="P:regulation of jasmonic acid mediated signaling pathway"/>
    <property type="evidence" value="ECO:0007669"/>
    <property type="project" value="UniProtKB-UniRule"/>
</dbReference>
<dbReference type="InterPro" id="IPR040390">
    <property type="entry name" value="TIFY/JAZ"/>
</dbReference>
<comment type="subcellular location">
    <subcellularLocation>
        <location evidence="2">Nucleus</location>
    </subcellularLocation>
</comment>
<dbReference type="GO" id="GO:0005634">
    <property type="term" value="C:nucleus"/>
    <property type="evidence" value="ECO:0007669"/>
    <property type="project" value="UniProtKB-SubCell"/>
</dbReference>
<keyword evidence="2" id="KW-1184">Jasmonic acid signaling pathway</keyword>
<feature type="region of interest" description="Disordered" evidence="3">
    <location>
        <begin position="121"/>
        <end position="152"/>
    </location>
</feature>
<dbReference type="GO" id="GO:0009611">
    <property type="term" value="P:response to wounding"/>
    <property type="evidence" value="ECO:0007669"/>
    <property type="project" value="UniProtKB-UniRule"/>
</dbReference>
<evidence type="ECO:0000256" key="2">
    <source>
        <dbReference type="RuleBase" id="RU369065"/>
    </source>
</evidence>
<dbReference type="InterPro" id="IPR010399">
    <property type="entry name" value="Tify_dom"/>
</dbReference>
<dbReference type="EMBL" id="GEVM01019522">
    <property type="protein sequence ID" value="JAU86416.1"/>
    <property type="molecule type" value="Transcribed_RNA"/>
</dbReference>
<name>A0A1J3J3B2_NOCCA</name>
<dbReference type="AlphaFoldDB" id="A0A1J3J3B2"/>
<comment type="similarity">
    <text evidence="1 2">Belongs to the TIFY/JAZ family.</text>
</comment>
<dbReference type="InterPro" id="IPR018467">
    <property type="entry name" value="CCT_CS"/>
</dbReference>
<evidence type="ECO:0000313" key="5">
    <source>
        <dbReference type="EMBL" id="JAU86416.1"/>
    </source>
</evidence>
<proteinExistence type="inferred from homology"/>
<evidence type="ECO:0000256" key="1">
    <source>
        <dbReference type="ARBA" id="ARBA00008614"/>
    </source>
</evidence>
<feature type="region of interest" description="Disordered" evidence="3">
    <location>
        <begin position="191"/>
        <end position="226"/>
    </location>
</feature>
<dbReference type="Pfam" id="PF09425">
    <property type="entry name" value="Jas_motif"/>
    <property type="match status" value="1"/>
</dbReference>
<feature type="compositionally biased region" description="Low complexity" evidence="3">
    <location>
        <begin position="122"/>
        <end position="152"/>
    </location>
</feature>
<dbReference type="Pfam" id="PF06200">
    <property type="entry name" value="tify"/>
    <property type="match status" value="1"/>
</dbReference>
<gene>
    <name evidence="5" type="ORF">MP_TR7860_c2_g1_i1_g.22502</name>
</gene>
<feature type="region of interest" description="Disordered" evidence="3">
    <location>
        <begin position="1"/>
        <end position="47"/>
    </location>
</feature>
<evidence type="ECO:0000259" key="4">
    <source>
        <dbReference type="PROSITE" id="PS51320"/>
    </source>
</evidence>
<keyword evidence="2" id="KW-0539">Nucleus</keyword>
<dbReference type="PROSITE" id="PS51320">
    <property type="entry name" value="TIFY"/>
    <property type="match status" value="1"/>
</dbReference>
<reference evidence="5" key="1">
    <citation type="submission" date="2016-07" db="EMBL/GenBank/DDBJ databases">
        <title>De novo transcriptome assembly of four accessions of the metal hyperaccumulator plant Noccaea caerulescens.</title>
        <authorList>
            <person name="Blande D."/>
            <person name="Halimaa P."/>
            <person name="Tervahauta A.I."/>
            <person name="Aarts M.G."/>
            <person name="Karenlampi S.O."/>
        </authorList>
    </citation>
    <scope>NUCLEOTIDE SEQUENCE</scope>
</reference>
<sequence>MATATVEDEPRAPVEVGCGASDGGDGDGGDGDGEDHRRVEIGGNDTVQGAIAGSVAGEDGFSAEKSIDGARSSEADASTVIPTQLTIFFGGSVTVFEGIPAEKIQEILRIAAAAAKSIETKVSSTSVSPVPSSALNRAPSFSSTSTAASPAAQSFPVNPISFCRSAADLPIARRHSLQRFLEKRRDRLVNKNPYFVPPTEKEHVPIENADTSSLGAASVKEETPTA</sequence>
<accession>A0A1J3J3B2</accession>
<dbReference type="PANTHER" id="PTHR33077:SF134">
    <property type="entry name" value="PROTEIN TIFY"/>
    <property type="match status" value="1"/>
</dbReference>
<comment type="domain">
    <text evidence="2">The jas domain is required for interaction with COI1.</text>
</comment>
<evidence type="ECO:0000256" key="3">
    <source>
        <dbReference type="SAM" id="MobiDB-lite"/>
    </source>
</evidence>
<dbReference type="PANTHER" id="PTHR33077">
    <property type="entry name" value="PROTEIN TIFY 4A-RELATED-RELATED"/>
    <property type="match status" value="1"/>
</dbReference>
<dbReference type="SMART" id="SM00979">
    <property type="entry name" value="TIFY"/>
    <property type="match status" value="1"/>
</dbReference>
<feature type="compositionally biased region" description="Acidic residues" evidence="3">
    <location>
        <begin position="24"/>
        <end position="33"/>
    </location>
</feature>
<dbReference type="GO" id="GO:0031347">
    <property type="term" value="P:regulation of defense response"/>
    <property type="evidence" value="ECO:0007669"/>
    <property type="project" value="UniProtKB-UniRule"/>
</dbReference>
<protein>
    <recommendedName>
        <fullName evidence="2">Protein TIFY</fullName>
    </recommendedName>
    <alternativeName>
        <fullName evidence="2">Jasmonate ZIM domain-containing protein</fullName>
    </alternativeName>
</protein>